<evidence type="ECO:0000313" key="3">
    <source>
        <dbReference type="EMBL" id="KAK7321703.1"/>
    </source>
</evidence>
<dbReference type="PANTHER" id="PTHR33344">
    <property type="entry name" value="OS02G0761600 PROTEIN"/>
    <property type="match status" value="1"/>
</dbReference>
<dbReference type="Pfam" id="PF14295">
    <property type="entry name" value="PAN_4"/>
    <property type="match status" value="1"/>
</dbReference>
<name>A0AAN9KSY1_CANGL</name>
<comment type="caution">
    <text evidence="3">The sequence shown here is derived from an EMBL/GenBank/DDBJ whole genome shotgun (WGS) entry which is preliminary data.</text>
</comment>
<evidence type="ECO:0000259" key="2">
    <source>
        <dbReference type="Pfam" id="PF14295"/>
    </source>
</evidence>
<accession>A0AAN9KSY1</accession>
<evidence type="ECO:0000256" key="1">
    <source>
        <dbReference type="SAM" id="MobiDB-lite"/>
    </source>
</evidence>
<dbReference type="AlphaFoldDB" id="A0AAN9KSY1"/>
<dbReference type="PANTHER" id="PTHR33344:SF1">
    <property type="entry name" value="OS06G0214100 PROTEIN"/>
    <property type="match status" value="1"/>
</dbReference>
<sequence>MSSSLSLSLSLSVIHPFGHSIPTTLRRQAYVSTHDRFCFHISLPTQKLGTHDLILFWVATSLLKITKVAAFCRFASERESGQWWDEDKRGREEEEEEEEEEEGREMARGEWRVQLHHRGNSICSYKKITLLVCFFNIAAALYSLRSLYASLYIYSGSVARNIVVYKPDQIRKMEESNQIRKAYKPTKLMKLVKKLEGEFSSNNVAVELPKHLKQKIIDEVSQRLGSLNGSNTSISHSKGIAREREAVENWRKEKLKEVKLAVVKGPSNSTIPHEEAGMLVQALESDWAELSEEIGLWLPDEVANEEHNDKPEGVEELEEVVLPGRPLPPECNAELHTDYDGTAVRWGLTHQRDSAADCCQACLDQAKRAKEGEKKCNIWVYCPSEFGCHSPDIYQHKHQECWLKYAEKPKLNFKDRYPEWYRNSHPSAPVIVPWVAGVVGA</sequence>
<proteinExistence type="predicted"/>
<protein>
    <recommendedName>
        <fullName evidence="2">Apple domain-containing protein</fullName>
    </recommendedName>
</protein>
<gene>
    <name evidence="3" type="ORF">VNO77_32584</name>
</gene>
<dbReference type="InterPro" id="IPR003609">
    <property type="entry name" value="Pan_app"/>
</dbReference>
<feature type="domain" description="Apple" evidence="2">
    <location>
        <begin position="337"/>
        <end position="404"/>
    </location>
</feature>
<feature type="compositionally biased region" description="Acidic residues" evidence="1">
    <location>
        <begin position="93"/>
        <end position="103"/>
    </location>
</feature>
<organism evidence="3 4">
    <name type="scientific">Canavalia gladiata</name>
    <name type="common">Sword bean</name>
    <name type="synonym">Dolichos gladiatus</name>
    <dbReference type="NCBI Taxonomy" id="3824"/>
    <lineage>
        <taxon>Eukaryota</taxon>
        <taxon>Viridiplantae</taxon>
        <taxon>Streptophyta</taxon>
        <taxon>Embryophyta</taxon>
        <taxon>Tracheophyta</taxon>
        <taxon>Spermatophyta</taxon>
        <taxon>Magnoliopsida</taxon>
        <taxon>eudicotyledons</taxon>
        <taxon>Gunneridae</taxon>
        <taxon>Pentapetalae</taxon>
        <taxon>rosids</taxon>
        <taxon>fabids</taxon>
        <taxon>Fabales</taxon>
        <taxon>Fabaceae</taxon>
        <taxon>Papilionoideae</taxon>
        <taxon>50 kb inversion clade</taxon>
        <taxon>NPAAA clade</taxon>
        <taxon>indigoferoid/millettioid clade</taxon>
        <taxon>Phaseoleae</taxon>
        <taxon>Canavalia</taxon>
    </lineage>
</organism>
<reference evidence="3 4" key="1">
    <citation type="submission" date="2024-01" db="EMBL/GenBank/DDBJ databases">
        <title>The genomes of 5 underutilized Papilionoideae crops provide insights into root nodulation and disease resistanc.</title>
        <authorList>
            <person name="Jiang F."/>
        </authorList>
    </citation>
    <scope>NUCLEOTIDE SEQUENCE [LARGE SCALE GENOMIC DNA]</scope>
    <source>
        <strain evidence="3">LVBAO_FW01</strain>
        <tissue evidence="3">Leaves</tissue>
    </source>
</reference>
<dbReference type="Proteomes" id="UP001367508">
    <property type="component" value="Unassembled WGS sequence"/>
</dbReference>
<feature type="region of interest" description="Disordered" evidence="1">
    <location>
        <begin position="85"/>
        <end position="107"/>
    </location>
</feature>
<keyword evidence="4" id="KW-1185">Reference proteome</keyword>
<evidence type="ECO:0000313" key="4">
    <source>
        <dbReference type="Proteomes" id="UP001367508"/>
    </source>
</evidence>
<dbReference type="EMBL" id="JAYMYQ010000007">
    <property type="protein sequence ID" value="KAK7321703.1"/>
    <property type="molecule type" value="Genomic_DNA"/>
</dbReference>